<keyword evidence="2" id="KW-1185">Reference proteome</keyword>
<evidence type="ECO:0000313" key="1">
    <source>
        <dbReference type="EMBL" id="GAA4730497.1"/>
    </source>
</evidence>
<accession>A0ABP8YJ51</accession>
<reference evidence="2" key="1">
    <citation type="journal article" date="2019" name="Int. J. Syst. Evol. Microbiol.">
        <title>The Global Catalogue of Microorganisms (GCM) 10K type strain sequencing project: providing services to taxonomists for standard genome sequencing and annotation.</title>
        <authorList>
            <consortium name="The Broad Institute Genomics Platform"/>
            <consortium name="The Broad Institute Genome Sequencing Center for Infectious Disease"/>
            <person name="Wu L."/>
            <person name="Ma J."/>
        </authorList>
    </citation>
    <scope>NUCLEOTIDE SEQUENCE [LARGE SCALE GENOMIC DNA]</scope>
    <source>
        <strain evidence="2">JCM 18961</strain>
    </source>
</reference>
<gene>
    <name evidence="1" type="ORF">GCM10025782_31960</name>
</gene>
<name>A0ABP8YJ51_9MICO</name>
<organism evidence="1 2">
    <name type="scientific">Pedococcus ginsenosidimutans</name>
    <dbReference type="NCBI Taxonomy" id="490570"/>
    <lineage>
        <taxon>Bacteria</taxon>
        <taxon>Bacillati</taxon>
        <taxon>Actinomycetota</taxon>
        <taxon>Actinomycetes</taxon>
        <taxon>Micrococcales</taxon>
        <taxon>Intrasporangiaceae</taxon>
        <taxon>Pedococcus</taxon>
    </lineage>
</organism>
<sequence>MPELPASVRLSLWTTHAWATGSALEDAVRRALPDVDHVEGDLDRLSLWHDLGERALLVALPAPGDLVGMPRAAPEVLAAAADGGECVFVPALGGLLVPSISSFGNDARGGLDVGTRVDWTAFDAEPVPQHRVEALEASQLERHLREELRTATEHLDALGGQPFGASAARELADAALGGRWGLPSGLPARAARVIALAGTVGHVVDVALAAGDGALNAATAASRHSLLLRLQRAADHALADATNAACAVLAGWRPA</sequence>
<evidence type="ECO:0000313" key="2">
    <source>
        <dbReference type="Proteomes" id="UP001500556"/>
    </source>
</evidence>
<dbReference type="EMBL" id="BAABLO010000012">
    <property type="protein sequence ID" value="GAA4730497.1"/>
    <property type="molecule type" value="Genomic_DNA"/>
</dbReference>
<dbReference type="Proteomes" id="UP001500556">
    <property type="component" value="Unassembled WGS sequence"/>
</dbReference>
<protein>
    <submittedName>
        <fullName evidence="1">Uncharacterized protein</fullName>
    </submittedName>
</protein>
<comment type="caution">
    <text evidence="1">The sequence shown here is derived from an EMBL/GenBank/DDBJ whole genome shotgun (WGS) entry which is preliminary data.</text>
</comment>
<proteinExistence type="predicted"/>
<dbReference type="RefSeq" id="WP_345504850.1">
    <property type="nucleotide sequence ID" value="NZ_BAABLO010000012.1"/>
</dbReference>